<reference evidence="1 2" key="1">
    <citation type="journal article" date="2019" name="Commun. Biol.">
        <title>The bagworm genome reveals a unique fibroin gene that provides high tensile strength.</title>
        <authorList>
            <person name="Kono N."/>
            <person name="Nakamura H."/>
            <person name="Ohtoshi R."/>
            <person name="Tomita M."/>
            <person name="Numata K."/>
            <person name="Arakawa K."/>
        </authorList>
    </citation>
    <scope>NUCLEOTIDE SEQUENCE [LARGE SCALE GENOMIC DNA]</scope>
</reference>
<dbReference type="OrthoDB" id="7412264at2759"/>
<name>A0A4C1U928_EUMVA</name>
<dbReference type="EMBL" id="BGZK01000145">
    <property type="protein sequence ID" value="GBP22943.1"/>
    <property type="molecule type" value="Genomic_DNA"/>
</dbReference>
<proteinExistence type="predicted"/>
<keyword evidence="2" id="KW-1185">Reference proteome</keyword>
<protein>
    <submittedName>
        <fullName evidence="1">Follicle cell protein 3C-1</fullName>
    </submittedName>
</protein>
<organism evidence="1 2">
    <name type="scientific">Eumeta variegata</name>
    <name type="common">Bagworm moth</name>
    <name type="synonym">Eumeta japonica</name>
    <dbReference type="NCBI Taxonomy" id="151549"/>
    <lineage>
        <taxon>Eukaryota</taxon>
        <taxon>Metazoa</taxon>
        <taxon>Ecdysozoa</taxon>
        <taxon>Arthropoda</taxon>
        <taxon>Hexapoda</taxon>
        <taxon>Insecta</taxon>
        <taxon>Pterygota</taxon>
        <taxon>Neoptera</taxon>
        <taxon>Endopterygota</taxon>
        <taxon>Lepidoptera</taxon>
        <taxon>Glossata</taxon>
        <taxon>Ditrysia</taxon>
        <taxon>Tineoidea</taxon>
        <taxon>Psychidae</taxon>
        <taxon>Oiketicinae</taxon>
        <taxon>Eumeta</taxon>
    </lineage>
</organism>
<dbReference type="Proteomes" id="UP000299102">
    <property type="component" value="Unassembled WGS sequence"/>
</dbReference>
<dbReference type="AlphaFoldDB" id="A0A4C1U928"/>
<sequence>MISGSSLLFEIIKQVKLVPTPLSNFRLTHVAARAQMVKYLPRAGTVICGAVERDVRRERAYLYVGNCRSEWTPTSFSAGKEFCCTDGQHHKC</sequence>
<comment type="caution">
    <text evidence="1">The sequence shown here is derived from an EMBL/GenBank/DDBJ whole genome shotgun (WGS) entry which is preliminary data.</text>
</comment>
<gene>
    <name evidence="1" type="primary">Fcp3C</name>
    <name evidence="1" type="ORF">EVAR_95343_1</name>
</gene>
<evidence type="ECO:0000313" key="2">
    <source>
        <dbReference type="Proteomes" id="UP000299102"/>
    </source>
</evidence>
<accession>A0A4C1U928</accession>
<evidence type="ECO:0000313" key="1">
    <source>
        <dbReference type="EMBL" id="GBP22943.1"/>
    </source>
</evidence>